<dbReference type="Proteomes" id="UP000011087">
    <property type="component" value="Unassembled WGS sequence"/>
</dbReference>
<evidence type="ECO:0000313" key="4">
    <source>
        <dbReference type="Proteomes" id="UP000011087"/>
    </source>
</evidence>
<sequence>MSGVVSGAEIASVAEGEETTGLLEEEEIIGGLEEEDITGVEDEEEMIGVLEENAISEVLEEKDITVVWKGAGVVSAGVLVRGDEKISFVVSTGLLQVQYGSTRHSELQPSPEIVFPSSQVSPGSRTPFPHN</sequence>
<evidence type="ECO:0000313" key="3">
    <source>
        <dbReference type="EnsemblProtists" id="EKX34424"/>
    </source>
</evidence>
<dbReference type="AlphaFoldDB" id="L1IET7"/>
<gene>
    <name evidence="2" type="ORF">GUITHDRAFT_119430</name>
</gene>
<dbReference type="GeneID" id="17291149"/>
<dbReference type="PaxDb" id="55529-EKX34424"/>
<reference evidence="2 4" key="1">
    <citation type="journal article" date="2012" name="Nature">
        <title>Algal genomes reveal evolutionary mosaicism and the fate of nucleomorphs.</title>
        <authorList>
            <consortium name="DOE Joint Genome Institute"/>
            <person name="Curtis B.A."/>
            <person name="Tanifuji G."/>
            <person name="Burki F."/>
            <person name="Gruber A."/>
            <person name="Irimia M."/>
            <person name="Maruyama S."/>
            <person name="Arias M.C."/>
            <person name="Ball S.G."/>
            <person name="Gile G.H."/>
            <person name="Hirakawa Y."/>
            <person name="Hopkins J.F."/>
            <person name="Kuo A."/>
            <person name="Rensing S.A."/>
            <person name="Schmutz J."/>
            <person name="Symeonidi A."/>
            <person name="Elias M."/>
            <person name="Eveleigh R.J."/>
            <person name="Herman E.K."/>
            <person name="Klute M.J."/>
            <person name="Nakayama T."/>
            <person name="Obornik M."/>
            <person name="Reyes-Prieto A."/>
            <person name="Armbrust E.V."/>
            <person name="Aves S.J."/>
            <person name="Beiko R.G."/>
            <person name="Coutinho P."/>
            <person name="Dacks J.B."/>
            <person name="Durnford D.G."/>
            <person name="Fast N.M."/>
            <person name="Green B.R."/>
            <person name="Grisdale C.J."/>
            <person name="Hempel F."/>
            <person name="Henrissat B."/>
            <person name="Hoppner M.P."/>
            <person name="Ishida K."/>
            <person name="Kim E."/>
            <person name="Koreny L."/>
            <person name="Kroth P.G."/>
            <person name="Liu Y."/>
            <person name="Malik S.B."/>
            <person name="Maier U.G."/>
            <person name="McRose D."/>
            <person name="Mock T."/>
            <person name="Neilson J.A."/>
            <person name="Onodera N.T."/>
            <person name="Poole A.M."/>
            <person name="Pritham E.J."/>
            <person name="Richards T.A."/>
            <person name="Rocap G."/>
            <person name="Roy S.W."/>
            <person name="Sarai C."/>
            <person name="Schaack S."/>
            <person name="Shirato S."/>
            <person name="Slamovits C.H."/>
            <person name="Spencer D.F."/>
            <person name="Suzuki S."/>
            <person name="Worden A.Z."/>
            <person name="Zauner S."/>
            <person name="Barry K."/>
            <person name="Bell C."/>
            <person name="Bharti A.K."/>
            <person name="Crow J.A."/>
            <person name="Grimwood J."/>
            <person name="Kramer R."/>
            <person name="Lindquist E."/>
            <person name="Lucas S."/>
            <person name="Salamov A."/>
            <person name="McFadden G.I."/>
            <person name="Lane C.E."/>
            <person name="Keeling P.J."/>
            <person name="Gray M.W."/>
            <person name="Grigoriev I.V."/>
            <person name="Archibald J.M."/>
        </authorList>
    </citation>
    <scope>NUCLEOTIDE SEQUENCE</scope>
    <source>
        <strain evidence="2 4">CCMP2712</strain>
    </source>
</reference>
<evidence type="ECO:0000256" key="1">
    <source>
        <dbReference type="SAM" id="MobiDB-lite"/>
    </source>
</evidence>
<feature type="region of interest" description="Disordered" evidence="1">
    <location>
        <begin position="102"/>
        <end position="131"/>
    </location>
</feature>
<dbReference type="RefSeq" id="XP_005821404.1">
    <property type="nucleotide sequence ID" value="XM_005821347.1"/>
</dbReference>
<reference evidence="3" key="3">
    <citation type="submission" date="2016-03" db="UniProtKB">
        <authorList>
            <consortium name="EnsemblProtists"/>
        </authorList>
    </citation>
    <scope>IDENTIFICATION</scope>
</reference>
<reference evidence="4" key="2">
    <citation type="submission" date="2012-11" db="EMBL/GenBank/DDBJ databases">
        <authorList>
            <person name="Kuo A."/>
            <person name="Curtis B.A."/>
            <person name="Tanifuji G."/>
            <person name="Burki F."/>
            <person name="Gruber A."/>
            <person name="Irimia M."/>
            <person name="Maruyama S."/>
            <person name="Arias M.C."/>
            <person name="Ball S.G."/>
            <person name="Gile G.H."/>
            <person name="Hirakawa Y."/>
            <person name="Hopkins J.F."/>
            <person name="Rensing S.A."/>
            <person name="Schmutz J."/>
            <person name="Symeonidi A."/>
            <person name="Elias M."/>
            <person name="Eveleigh R.J."/>
            <person name="Herman E.K."/>
            <person name="Klute M.J."/>
            <person name="Nakayama T."/>
            <person name="Obornik M."/>
            <person name="Reyes-Prieto A."/>
            <person name="Armbrust E.V."/>
            <person name="Aves S.J."/>
            <person name="Beiko R.G."/>
            <person name="Coutinho P."/>
            <person name="Dacks J.B."/>
            <person name="Durnford D.G."/>
            <person name="Fast N.M."/>
            <person name="Green B.R."/>
            <person name="Grisdale C."/>
            <person name="Hempe F."/>
            <person name="Henrissat B."/>
            <person name="Hoppner M.P."/>
            <person name="Ishida K.-I."/>
            <person name="Kim E."/>
            <person name="Koreny L."/>
            <person name="Kroth P.G."/>
            <person name="Liu Y."/>
            <person name="Malik S.-B."/>
            <person name="Maier U.G."/>
            <person name="McRose D."/>
            <person name="Mock T."/>
            <person name="Neilson J.A."/>
            <person name="Onodera N.T."/>
            <person name="Poole A.M."/>
            <person name="Pritham E.J."/>
            <person name="Richards T.A."/>
            <person name="Rocap G."/>
            <person name="Roy S.W."/>
            <person name="Sarai C."/>
            <person name="Schaack S."/>
            <person name="Shirato S."/>
            <person name="Slamovits C.H."/>
            <person name="Spencer D.F."/>
            <person name="Suzuki S."/>
            <person name="Worden A.Z."/>
            <person name="Zauner S."/>
            <person name="Barry K."/>
            <person name="Bell C."/>
            <person name="Bharti A.K."/>
            <person name="Crow J.A."/>
            <person name="Grimwood J."/>
            <person name="Kramer R."/>
            <person name="Lindquist E."/>
            <person name="Lucas S."/>
            <person name="Salamov A."/>
            <person name="McFadden G.I."/>
            <person name="Lane C.E."/>
            <person name="Keeling P.J."/>
            <person name="Gray M.W."/>
            <person name="Grigoriev I.V."/>
            <person name="Archibald J.M."/>
        </authorList>
    </citation>
    <scope>NUCLEOTIDE SEQUENCE</scope>
    <source>
        <strain evidence="4">CCMP2712</strain>
    </source>
</reference>
<dbReference type="HOGENOM" id="CLU_1931548_0_0_1"/>
<keyword evidence="4" id="KW-1185">Reference proteome</keyword>
<dbReference type="EMBL" id="JH993110">
    <property type="protein sequence ID" value="EKX34424.1"/>
    <property type="molecule type" value="Genomic_DNA"/>
</dbReference>
<dbReference type="EnsemblProtists" id="EKX34424">
    <property type="protein sequence ID" value="EKX34424"/>
    <property type="gene ID" value="GUITHDRAFT_119430"/>
</dbReference>
<dbReference type="KEGG" id="gtt:GUITHDRAFT_119430"/>
<name>L1IET7_GUITC</name>
<accession>L1IET7</accession>
<organism evidence="2">
    <name type="scientific">Guillardia theta (strain CCMP2712)</name>
    <name type="common">Cryptophyte</name>
    <dbReference type="NCBI Taxonomy" id="905079"/>
    <lineage>
        <taxon>Eukaryota</taxon>
        <taxon>Cryptophyceae</taxon>
        <taxon>Pyrenomonadales</taxon>
        <taxon>Geminigeraceae</taxon>
        <taxon>Guillardia</taxon>
    </lineage>
</organism>
<evidence type="ECO:0000313" key="2">
    <source>
        <dbReference type="EMBL" id="EKX34424.1"/>
    </source>
</evidence>
<protein>
    <submittedName>
        <fullName evidence="2 3">Uncharacterized protein</fullName>
    </submittedName>
</protein>
<proteinExistence type="predicted"/>